<proteinExistence type="predicted"/>
<gene>
    <name evidence="1" type="ORF">CALVIDRAFT_289877</name>
</gene>
<evidence type="ECO:0000313" key="2">
    <source>
        <dbReference type="Proteomes" id="UP000076738"/>
    </source>
</evidence>
<evidence type="ECO:0000313" key="1">
    <source>
        <dbReference type="EMBL" id="KZO92846.1"/>
    </source>
</evidence>
<dbReference type="EMBL" id="KV417306">
    <property type="protein sequence ID" value="KZO92846.1"/>
    <property type="molecule type" value="Genomic_DNA"/>
</dbReference>
<name>A0A167IPZ8_CALVF</name>
<dbReference type="AlphaFoldDB" id="A0A167IPZ8"/>
<keyword evidence="2" id="KW-1185">Reference proteome</keyword>
<dbReference type="Proteomes" id="UP000076738">
    <property type="component" value="Unassembled WGS sequence"/>
</dbReference>
<organism evidence="1 2">
    <name type="scientific">Calocera viscosa (strain TUFC12733)</name>
    <dbReference type="NCBI Taxonomy" id="1330018"/>
    <lineage>
        <taxon>Eukaryota</taxon>
        <taxon>Fungi</taxon>
        <taxon>Dikarya</taxon>
        <taxon>Basidiomycota</taxon>
        <taxon>Agaricomycotina</taxon>
        <taxon>Dacrymycetes</taxon>
        <taxon>Dacrymycetales</taxon>
        <taxon>Dacrymycetaceae</taxon>
        <taxon>Calocera</taxon>
    </lineage>
</organism>
<accession>A0A167IPZ8</accession>
<sequence>MVVAGGRGVCRDKQAGGAELEVWVVEGAFFLLGLGAGRRRDIVCVCEHDMMTIGRSECAVVWRVADAGAEGAGETATQSLLPVVWDGADEERGSALPRVPGGSTVLASGEGGRLGVGGEERDGDGDCVLVCWCARDRERAGGRTDVNWG</sequence>
<protein>
    <submittedName>
        <fullName evidence="1">Uncharacterized protein</fullName>
    </submittedName>
</protein>
<reference evidence="1 2" key="1">
    <citation type="journal article" date="2016" name="Mol. Biol. Evol.">
        <title>Comparative Genomics of Early-Diverging Mushroom-Forming Fungi Provides Insights into the Origins of Lignocellulose Decay Capabilities.</title>
        <authorList>
            <person name="Nagy L.G."/>
            <person name="Riley R."/>
            <person name="Tritt A."/>
            <person name="Adam C."/>
            <person name="Daum C."/>
            <person name="Floudas D."/>
            <person name="Sun H."/>
            <person name="Yadav J.S."/>
            <person name="Pangilinan J."/>
            <person name="Larsson K.H."/>
            <person name="Matsuura K."/>
            <person name="Barry K."/>
            <person name="Labutti K."/>
            <person name="Kuo R."/>
            <person name="Ohm R.A."/>
            <person name="Bhattacharya S.S."/>
            <person name="Shirouzu T."/>
            <person name="Yoshinaga Y."/>
            <person name="Martin F.M."/>
            <person name="Grigoriev I.V."/>
            <person name="Hibbett D.S."/>
        </authorList>
    </citation>
    <scope>NUCLEOTIDE SEQUENCE [LARGE SCALE GENOMIC DNA]</scope>
    <source>
        <strain evidence="1 2">TUFC12733</strain>
    </source>
</reference>